<accession>A0ABQ2GIT1</accession>
<proteinExistence type="predicted"/>
<comment type="caution">
    <text evidence="1">The sequence shown here is derived from an EMBL/GenBank/DDBJ whole genome shotgun (WGS) entry which is preliminary data.</text>
</comment>
<organism evidence="1 2">
    <name type="scientific">Pseudomonas asuensis</name>
    <dbReference type="NCBI Taxonomy" id="1825787"/>
    <lineage>
        <taxon>Bacteria</taxon>
        <taxon>Pseudomonadati</taxon>
        <taxon>Pseudomonadota</taxon>
        <taxon>Gammaproteobacteria</taxon>
        <taxon>Pseudomonadales</taxon>
        <taxon>Pseudomonadaceae</taxon>
        <taxon>Pseudomonas</taxon>
    </lineage>
</organism>
<dbReference type="Proteomes" id="UP000616499">
    <property type="component" value="Unassembled WGS sequence"/>
</dbReference>
<reference evidence="2" key="1">
    <citation type="journal article" date="2019" name="Int. J. Syst. Evol. Microbiol.">
        <title>The Global Catalogue of Microorganisms (GCM) 10K type strain sequencing project: providing services to taxonomists for standard genome sequencing and annotation.</title>
        <authorList>
            <consortium name="The Broad Institute Genomics Platform"/>
            <consortium name="The Broad Institute Genome Sequencing Center for Infectious Disease"/>
            <person name="Wu L."/>
            <person name="Ma J."/>
        </authorList>
    </citation>
    <scope>NUCLEOTIDE SEQUENCE [LARGE SCALE GENOMIC DNA]</scope>
    <source>
        <strain evidence="2">JCM 13501</strain>
    </source>
</reference>
<evidence type="ECO:0000313" key="1">
    <source>
        <dbReference type="EMBL" id="GGL98534.1"/>
    </source>
</evidence>
<dbReference type="EMBL" id="BMNW01000001">
    <property type="protein sequence ID" value="GGL98534.1"/>
    <property type="molecule type" value="Genomic_DNA"/>
</dbReference>
<keyword evidence="2" id="KW-1185">Reference proteome</keyword>
<evidence type="ECO:0000313" key="2">
    <source>
        <dbReference type="Proteomes" id="UP000616499"/>
    </source>
</evidence>
<protein>
    <submittedName>
        <fullName evidence="1">Uncharacterized protein</fullName>
    </submittedName>
</protein>
<gene>
    <name evidence="1" type="ORF">GCM10009425_07010</name>
</gene>
<name>A0ABQ2GIT1_9PSED</name>
<sequence length="91" mass="10407">MKSPSACVHLVKTGMFEREFQCLKRLEHALQRNGYRRHRNFAQQGEPDNERMSLSLTVLRSTIMKFPDYINQLFVAYALGASGTCPEKVSA</sequence>